<protein>
    <submittedName>
        <fullName evidence="1">Uncharacterized protein</fullName>
    </submittedName>
</protein>
<sequence>ADLKRENCQLVRSGRVSENSKFPTGVDYPVGLALIYNEKPKVLENVKLNKQGDHYIRTEVDSQKRCSSLEISERTMPFQLNLFKSTTPSSGDPNHCNDALDFSIDTLLPYRNVSNDVNLGELTLPCKSFVEDPENSFGVITSDLNYRNWLALSLSENVNENIFSILGGDNQTGCHDLVETVNVNTNAEYTESNDICQNDDTCGQHKYKINVIDQKDFERNLEMEKGNVWHGNGCDRLPKMVVDAIASL</sequence>
<dbReference type="Proteomes" id="UP000708208">
    <property type="component" value="Unassembled WGS sequence"/>
</dbReference>
<dbReference type="EMBL" id="CAJVCH010534483">
    <property type="protein sequence ID" value="CAG7824929.1"/>
    <property type="molecule type" value="Genomic_DNA"/>
</dbReference>
<reference evidence="1" key="1">
    <citation type="submission" date="2021-06" db="EMBL/GenBank/DDBJ databases">
        <authorList>
            <person name="Hodson N. C."/>
            <person name="Mongue J. A."/>
            <person name="Jaron S. K."/>
        </authorList>
    </citation>
    <scope>NUCLEOTIDE SEQUENCE</scope>
</reference>
<name>A0A8J2LKS2_9HEXA</name>
<accession>A0A8J2LKS2</accession>
<feature type="non-terminal residue" evidence="1">
    <location>
        <position position="1"/>
    </location>
</feature>
<keyword evidence="2" id="KW-1185">Reference proteome</keyword>
<comment type="caution">
    <text evidence="1">The sequence shown here is derived from an EMBL/GenBank/DDBJ whole genome shotgun (WGS) entry which is preliminary data.</text>
</comment>
<proteinExistence type="predicted"/>
<evidence type="ECO:0000313" key="2">
    <source>
        <dbReference type="Proteomes" id="UP000708208"/>
    </source>
</evidence>
<evidence type="ECO:0000313" key="1">
    <source>
        <dbReference type="EMBL" id="CAG7824929.1"/>
    </source>
</evidence>
<dbReference type="AlphaFoldDB" id="A0A8J2LKS2"/>
<organism evidence="1 2">
    <name type="scientific">Allacma fusca</name>
    <dbReference type="NCBI Taxonomy" id="39272"/>
    <lineage>
        <taxon>Eukaryota</taxon>
        <taxon>Metazoa</taxon>
        <taxon>Ecdysozoa</taxon>
        <taxon>Arthropoda</taxon>
        <taxon>Hexapoda</taxon>
        <taxon>Collembola</taxon>
        <taxon>Symphypleona</taxon>
        <taxon>Sminthuridae</taxon>
        <taxon>Allacma</taxon>
    </lineage>
</organism>
<gene>
    <name evidence="1" type="ORF">AFUS01_LOCUS35060</name>
</gene>